<name>A0A4R7FPS3_9MICO</name>
<comment type="caution">
    <text evidence="1">The sequence shown here is derived from an EMBL/GenBank/DDBJ whole genome shotgun (WGS) entry which is preliminary data.</text>
</comment>
<reference evidence="1 2" key="1">
    <citation type="submission" date="2019-03" db="EMBL/GenBank/DDBJ databases">
        <title>Genomic Encyclopedia of Archaeal and Bacterial Type Strains, Phase II (KMG-II): from individual species to whole genera.</title>
        <authorList>
            <person name="Goeker M."/>
        </authorList>
    </citation>
    <scope>NUCLEOTIDE SEQUENCE [LARGE SCALE GENOMIC DNA]</scope>
    <source>
        <strain evidence="1 2">DSM 24782</strain>
    </source>
</reference>
<dbReference type="Proteomes" id="UP000295344">
    <property type="component" value="Unassembled WGS sequence"/>
</dbReference>
<dbReference type="EMBL" id="SOAM01000001">
    <property type="protein sequence ID" value="TDS79638.1"/>
    <property type="molecule type" value="Genomic_DNA"/>
</dbReference>
<keyword evidence="2" id="KW-1185">Reference proteome</keyword>
<evidence type="ECO:0000313" key="1">
    <source>
        <dbReference type="EMBL" id="TDS79638.1"/>
    </source>
</evidence>
<accession>A0A4R7FPS3</accession>
<dbReference type="AlphaFoldDB" id="A0A4R7FPS3"/>
<protein>
    <submittedName>
        <fullName evidence="1">Uncharacterized protein</fullName>
    </submittedName>
</protein>
<evidence type="ECO:0000313" key="2">
    <source>
        <dbReference type="Proteomes" id="UP000295344"/>
    </source>
</evidence>
<dbReference type="OrthoDB" id="9864056at2"/>
<gene>
    <name evidence="1" type="ORF">CLV52_0173</name>
</gene>
<proteinExistence type="predicted"/>
<sequence>MTRSLRVEFLPVDVLNEVPSDPQVHDVSIPDGVADVPEVLENPHVDFPGAWTLVGEGADGAYRYQRADRVASSSDTAAG</sequence>
<dbReference type="RefSeq" id="WP_133763992.1">
    <property type="nucleotide sequence ID" value="NZ_BAAARP010000001.1"/>
</dbReference>
<organism evidence="1 2">
    <name type="scientific">Amnibacterium kyonggiense</name>
    <dbReference type="NCBI Taxonomy" id="595671"/>
    <lineage>
        <taxon>Bacteria</taxon>
        <taxon>Bacillati</taxon>
        <taxon>Actinomycetota</taxon>
        <taxon>Actinomycetes</taxon>
        <taxon>Micrococcales</taxon>
        <taxon>Microbacteriaceae</taxon>
        <taxon>Amnibacterium</taxon>
    </lineage>
</organism>